<dbReference type="VEuPathDB" id="FungiDB:DD237_006460"/>
<evidence type="ECO:0000313" key="2">
    <source>
        <dbReference type="Proteomes" id="UP000282087"/>
    </source>
</evidence>
<reference evidence="1 2" key="1">
    <citation type="submission" date="2018-06" db="EMBL/GenBank/DDBJ databases">
        <title>Comparative genomics of downy mildews reveals potential adaptations to biotrophy.</title>
        <authorList>
            <person name="Fletcher K."/>
            <person name="Klosterman S.J."/>
            <person name="Derevnina L."/>
            <person name="Martin F."/>
            <person name="Koike S."/>
            <person name="Reyes Chin-Wo S."/>
            <person name="Mou B."/>
            <person name="Michelmore R."/>
        </authorList>
    </citation>
    <scope>NUCLEOTIDE SEQUENCE [LARGE SCALE GENOMIC DNA]</scope>
    <source>
        <strain evidence="1 2">R14</strain>
    </source>
</reference>
<organism evidence="1 2">
    <name type="scientific">Peronospora effusa</name>
    <dbReference type="NCBI Taxonomy" id="542832"/>
    <lineage>
        <taxon>Eukaryota</taxon>
        <taxon>Sar</taxon>
        <taxon>Stramenopiles</taxon>
        <taxon>Oomycota</taxon>
        <taxon>Peronosporomycetes</taxon>
        <taxon>Peronosporales</taxon>
        <taxon>Peronosporaceae</taxon>
        <taxon>Peronospora</taxon>
    </lineage>
</organism>
<accession>A0A3M6VQQ9</accession>
<dbReference type="AlphaFoldDB" id="A0A3M6VQQ9"/>
<name>A0A3M6VQQ9_9STRA</name>
<comment type="caution">
    <text evidence="1">The sequence shown here is derived from an EMBL/GenBank/DDBJ whole genome shotgun (WGS) entry which is preliminary data.</text>
</comment>
<proteinExistence type="predicted"/>
<evidence type="ECO:0000313" key="1">
    <source>
        <dbReference type="EMBL" id="RMX67916.1"/>
    </source>
</evidence>
<keyword evidence="2" id="KW-1185">Reference proteome</keyword>
<gene>
    <name evidence="1" type="ORF">DD238_000510</name>
</gene>
<sequence>MLLSLDSDSDTGKHEGFRIGSSGIPVRWNGDDWTFYQHAMINAFEERLLDQIAIGKETLYVKWGAKKNIIISIQGSLSMEFEMQVVMKGTGTEMWS</sequence>
<dbReference type="EMBL" id="QLLG01000155">
    <property type="protein sequence ID" value="RMX67916.1"/>
    <property type="molecule type" value="Genomic_DNA"/>
</dbReference>
<protein>
    <submittedName>
        <fullName evidence="1">Uncharacterized protein</fullName>
    </submittedName>
</protein>
<dbReference type="Proteomes" id="UP000282087">
    <property type="component" value="Unassembled WGS sequence"/>
</dbReference>